<evidence type="ECO:0000313" key="9">
    <source>
        <dbReference type="Proteomes" id="UP000232060"/>
    </source>
</evidence>
<evidence type="ECO:0000256" key="2">
    <source>
        <dbReference type="ARBA" id="ARBA00009473"/>
    </source>
</evidence>
<comment type="catalytic activity">
    <reaction evidence="6">
        <text>2-deoxy-D-ribose 5-phosphate = D-glyceraldehyde 3-phosphate + acetaldehyde</text>
        <dbReference type="Rhea" id="RHEA:12821"/>
        <dbReference type="ChEBI" id="CHEBI:15343"/>
        <dbReference type="ChEBI" id="CHEBI:59776"/>
        <dbReference type="ChEBI" id="CHEBI:62877"/>
        <dbReference type="EC" id="4.1.2.4"/>
    </reaction>
</comment>
<evidence type="ECO:0000313" key="8">
    <source>
        <dbReference type="EMBL" id="PJC92628.1"/>
    </source>
</evidence>
<dbReference type="InterPro" id="IPR002915">
    <property type="entry name" value="DeoC/FbaB/LacD_aldolase"/>
</dbReference>
<dbReference type="NCBIfam" id="TIGR00126">
    <property type="entry name" value="deoC"/>
    <property type="match status" value="1"/>
</dbReference>
<dbReference type="GO" id="GO:0009264">
    <property type="term" value="P:deoxyribonucleotide catabolic process"/>
    <property type="evidence" value="ECO:0007669"/>
    <property type="project" value="UniProtKB-UniRule"/>
</dbReference>
<dbReference type="InterPro" id="IPR011343">
    <property type="entry name" value="DeoC"/>
</dbReference>
<dbReference type="SMART" id="SM01133">
    <property type="entry name" value="DeoC"/>
    <property type="match status" value="1"/>
</dbReference>
<evidence type="ECO:0000256" key="4">
    <source>
        <dbReference type="ARBA" id="ARBA00023239"/>
    </source>
</evidence>
<dbReference type="EMBL" id="PGCP01000021">
    <property type="protein sequence ID" value="PJC92628.1"/>
    <property type="molecule type" value="Genomic_DNA"/>
</dbReference>
<accession>A0A2M8H7U3</accession>
<dbReference type="SUPFAM" id="SSF51569">
    <property type="entry name" value="Aldolase"/>
    <property type="match status" value="1"/>
</dbReference>
<keyword evidence="5" id="KW-0704">Schiff base</keyword>
<dbReference type="GO" id="GO:0004139">
    <property type="term" value="F:deoxyribose-phosphate aldolase activity"/>
    <property type="evidence" value="ECO:0007669"/>
    <property type="project" value="UniProtKB-UniRule"/>
</dbReference>
<dbReference type="Gene3D" id="3.20.20.70">
    <property type="entry name" value="Aldolase class I"/>
    <property type="match status" value="1"/>
</dbReference>
<dbReference type="PIRSF" id="PIRSF001357">
    <property type="entry name" value="DeoC"/>
    <property type="match status" value="1"/>
</dbReference>
<sequence length="268" mass="28109">MPSATPLDLKSAAIRAIRLMDLTSLNEDDTDARITAFCQQAKTPHGNTAAVCVYPRFVTLARATLTAQGTPDIKVATVVNFPHGDNDAETVLAETLIALNDGADEVDLVIPWRALMAGDQAPARALVRSCKALCGDRVLKVIIESGELKEAALIRAASLLAIEEGADFIKTSTGKVAVNATPEASRVMLAAIAELGAQHRVGFKAAGGVRSAQEAADYLGMAVSEFGEHWVDAAHFRFGASSLLNQLLATLNSSESQAPAALASHGSY</sequence>
<comment type="pathway">
    <text evidence="1">Carbohydrate degradation; 2-deoxy-D-ribose 1-phosphate degradation; D-glyceraldehyde 3-phosphate and acetaldehyde from 2-deoxy-alpha-D-ribose 1-phosphate: step 2/2.</text>
</comment>
<dbReference type="InterPro" id="IPR013785">
    <property type="entry name" value="Aldolase_TIM"/>
</dbReference>
<dbReference type="EC" id="4.1.2.4" evidence="3 7"/>
<dbReference type="CDD" id="cd00959">
    <property type="entry name" value="DeoC"/>
    <property type="match status" value="1"/>
</dbReference>
<dbReference type="RefSeq" id="WP_100860520.1">
    <property type="nucleotide sequence ID" value="NZ_PGCP01000021.1"/>
</dbReference>
<dbReference type="AlphaFoldDB" id="A0A2M8H7U3"/>
<dbReference type="GO" id="GO:0005737">
    <property type="term" value="C:cytoplasm"/>
    <property type="evidence" value="ECO:0007669"/>
    <property type="project" value="InterPro"/>
</dbReference>
<keyword evidence="9" id="KW-1185">Reference proteome</keyword>
<dbReference type="PANTHER" id="PTHR10889:SF3">
    <property type="entry name" value="DEOXYRIBOSE-PHOSPHATE ALDOLASE"/>
    <property type="match status" value="1"/>
</dbReference>
<gene>
    <name evidence="8" type="ORF">CUC44_13940</name>
</gene>
<evidence type="ECO:0000256" key="1">
    <source>
        <dbReference type="ARBA" id="ARBA00004816"/>
    </source>
</evidence>
<dbReference type="GO" id="GO:0016052">
    <property type="term" value="P:carbohydrate catabolic process"/>
    <property type="evidence" value="ECO:0007669"/>
    <property type="project" value="TreeGrafter"/>
</dbReference>
<dbReference type="OrthoDB" id="6579831at2"/>
<reference evidence="8 9" key="1">
    <citation type="submission" date="2017-11" db="EMBL/GenBank/DDBJ databases">
        <title>Draft genome sequence of environmental isolate Aeromonas lusitania sp. nov. MDC 2473.</title>
        <authorList>
            <person name="Colston S.M."/>
            <person name="Navarro A."/>
            <person name="Martinez-Murcia A.J."/>
            <person name="Graf J."/>
        </authorList>
    </citation>
    <scope>NUCLEOTIDE SEQUENCE [LARGE SCALE GENOMIC DNA]</scope>
    <source>
        <strain evidence="8 9">MDC 2473</strain>
    </source>
</reference>
<keyword evidence="4" id="KW-0456">Lyase</keyword>
<organism evidence="8 9">
    <name type="scientific">Aeromonas lusitana</name>
    <dbReference type="NCBI Taxonomy" id="931529"/>
    <lineage>
        <taxon>Bacteria</taxon>
        <taxon>Pseudomonadati</taxon>
        <taxon>Pseudomonadota</taxon>
        <taxon>Gammaproteobacteria</taxon>
        <taxon>Aeromonadales</taxon>
        <taxon>Aeromonadaceae</taxon>
        <taxon>Aeromonas</taxon>
    </lineage>
</organism>
<evidence type="ECO:0000256" key="7">
    <source>
        <dbReference type="NCBIfam" id="TIGR00126"/>
    </source>
</evidence>
<evidence type="ECO:0000256" key="3">
    <source>
        <dbReference type="ARBA" id="ARBA00012515"/>
    </source>
</evidence>
<dbReference type="Pfam" id="PF01791">
    <property type="entry name" value="DeoC"/>
    <property type="match status" value="1"/>
</dbReference>
<name>A0A2M8H7U3_9GAMM</name>
<evidence type="ECO:0000256" key="6">
    <source>
        <dbReference type="ARBA" id="ARBA00048791"/>
    </source>
</evidence>
<proteinExistence type="inferred from homology"/>
<dbReference type="PANTHER" id="PTHR10889">
    <property type="entry name" value="DEOXYRIBOSE-PHOSPHATE ALDOLASE"/>
    <property type="match status" value="1"/>
</dbReference>
<evidence type="ECO:0000256" key="5">
    <source>
        <dbReference type="ARBA" id="ARBA00023270"/>
    </source>
</evidence>
<dbReference type="Proteomes" id="UP000232060">
    <property type="component" value="Unassembled WGS sequence"/>
</dbReference>
<comment type="similarity">
    <text evidence="2">Belongs to the DeoC/FbaB aldolase family. DeoC type 2 subfamily.</text>
</comment>
<protein>
    <recommendedName>
        <fullName evidence="3 7">Deoxyribose-phosphate aldolase</fullName>
        <ecNumber evidence="3 7">4.1.2.4</ecNumber>
    </recommendedName>
</protein>
<comment type="caution">
    <text evidence="8">The sequence shown here is derived from an EMBL/GenBank/DDBJ whole genome shotgun (WGS) entry which is preliminary data.</text>
</comment>